<name>A0ACC1ICH3_9FUNG</name>
<comment type="caution">
    <text evidence="1">The sequence shown here is derived from an EMBL/GenBank/DDBJ whole genome shotgun (WGS) entry which is preliminary data.</text>
</comment>
<reference evidence="1" key="1">
    <citation type="submission" date="2022-07" db="EMBL/GenBank/DDBJ databases">
        <title>Phylogenomic reconstructions and comparative analyses of Kickxellomycotina fungi.</title>
        <authorList>
            <person name="Reynolds N.K."/>
            <person name="Stajich J.E."/>
            <person name="Barry K."/>
            <person name="Grigoriev I.V."/>
            <person name="Crous P."/>
            <person name="Smith M.E."/>
        </authorList>
    </citation>
    <scope>NUCLEOTIDE SEQUENCE</scope>
    <source>
        <strain evidence="1">Benny 63K</strain>
    </source>
</reference>
<protein>
    <submittedName>
        <fullName evidence="1">Serine/threonine-protein kinase</fullName>
        <ecNumber evidence="1">2.7.11.1</ecNumber>
    </submittedName>
</protein>
<dbReference type="EC" id="2.7.11.1" evidence="1"/>
<evidence type="ECO:0000313" key="2">
    <source>
        <dbReference type="Proteomes" id="UP001150581"/>
    </source>
</evidence>
<keyword evidence="1" id="KW-0808">Transferase</keyword>
<proteinExistence type="predicted"/>
<keyword evidence="2" id="KW-1185">Reference proteome</keyword>
<keyword evidence="1" id="KW-0418">Kinase</keyword>
<evidence type="ECO:0000313" key="1">
    <source>
        <dbReference type="EMBL" id="KAJ1890445.1"/>
    </source>
</evidence>
<sequence length="1819" mass="193064">MAGSSAHDAGSVIPASLGAAERRPNIRPMSVGGSSGDTGQFPSLGPHPGAVPIARVNSTSDAYDRHSAHARLQPKPSYHQQQRAAGNMHEHVFNAHDPAAAKPIIPAGAAAGAEPGVAMAAPQNGYRSSGTRRMVGPYQLAKTIGAGSMGKVKVALDTRTNKRVAAKIIPLQQLDAPIYFPIGVDTTPVPLPRSGGQAGALGRPAYTGPIDPAAEPWRTWLTSLALESHPDVAAAAQIPVRIQRKLRLLQPRERYTTKERERRENKDIRIVREVAINRLLHHPHICMLHDVIVHPNHYYIFQELVSGGQMLDYIISHGRLKEKHARKFARQIASAIDYCHHNSIVHRDLKIENILISANGNIKLIDFGLSNLFSPRSQLSTFCGSLYFAAPELLNAQPYVGPEVDLWSFGVVLYVLVCGKVPFDDQSMPALHAKIKRGHVEYPSWLSNECKHLLARLLVVLPPRRATMSEVVRHSWMTKGYVENPHINSYLPPRIPLLAPEQIDRAVVREMSQYIGFGFGSEEEIRLGLEAILTEDWYRSWVKDALSPHIDDVRQQIREQVAQAQVNAAAAASAAHAATQRAPSSSQSLSVFNAGSSGVTLNASADPCSSSTFSGIPGTAAVAATLAQAGGSVTGALGGANARLELGKQPDAGANESVRKRSSFWKRSSTFISGGLVRTGQKTAFDTPATGSQVQPGAAAEKSQLGQFRVLSGRIFNEGKHTLGSGNSTGNSADREYPVLPLSAHSPRMVVDSASGMVCICKDGKLAPPDTDCAAIQRDYYDLVATDPLLSIYFLVKERREREARGVADQAEANPYAPTHPSGHPLSHKQQPQPQPQLHPVASVEAIDLPPAVAAKPIARGANSSNETWVKLERAGVRPANDNKDDRRPARKESDASAVRGRDAQAAQDLAAVLAQESHADAPGGLGAAGSVGTAAHPSEARPDVDQCTGDGNNNSNSYASVDQTTAAIEALSQNPRSRGSVVPPGTHGSDALSPPGFQDAKKKRSSIFKRFSVIVKGGRSSGQKLQSTPEDSNSHIVQAEGNEMGYMEISVHKNDTKNEGGGSDRTADRGAGASGISSRSSNSPHSKQQQQPQHTPDLHHHPSNADSVAAKSKNAPLKQKYAVLDSIEEDVTYARLRDSAEGFNSANTAAGGASVGASATSSPDAADAADPAASRQYLTKPLCLQQSHDASLLCSAAKVSKEADKETLAGAQLVLSTTLPDASSASAPSAAVDDHSVDYIANSAAASESGAGTVHFASQADPSHSLDDLDGTSSMFTNTDIDESDAFVRQALSAAGSPTPSEKAALLERARREIEGLDEHEGVGLLDQTPELSYRVAGQTRKSNFDANKRRTRSSSNTVVRVLSEIVRDTSNGNSRGGRHVPGFAALSQHRGAKSMAPHGQNANSLAPTTKTIMRHSSTGAINRTGGANEGFDSSPPVGTQYVLHPTESNGASAGNKTVLPDPALAGTAGRPDILRSHSHTNSHQFRGLALPERIAEVPESPPPREQQPENALRIGTGAGARQGSAGAYASDSKCSELAGKDSSRELDQGSNSSRAGQQPENTATIGFKLDSESGSLPTDNAYASANASSNGEAMRDIASAPPRADDYLKPVFLKGLFSVATTSTRSPAAIRDNLLGVLTGMPLRFHEGKGYFTCSMATAAGPANLQESTLDAYAHGEPTTSNNSGLHKHKKALRLPGVDRKISFRRRPKHIDEAVLSLTTSSVKSAARDGLSSTDDVLLGSRQSVIESTGEDAKDNQQQQLAAINASTNANANAICFQIFLVRMPLLGLCGLQFRRVSGPAWKYKDICSDILKRLKL</sequence>
<organism evidence="1 2">
    <name type="scientific">Kickxella alabastrina</name>
    <dbReference type="NCBI Taxonomy" id="61397"/>
    <lineage>
        <taxon>Eukaryota</taxon>
        <taxon>Fungi</taxon>
        <taxon>Fungi incertae sedis</taxon>
        <taxon>Zoopagomycota</taxon>
        <taxon>Kickxellomycotina</taxon>
        <taxon>Kickxellomycetes</taxon>
        <taxon>Kickxellales</taxon>
        <taxon>Kickxellaceae</taxon>
        <taxon>Kickxella</taxon>
    </lineage>
</organism>
<dbReference type="Proteomes" id="UP001150581">
    <property type="component" value="Unassembled WGS sequence"/>
</dbReference>
<gene>
    <name evidence="1" type="primary">KIN2_3</name>
    <name evidence="1" type="ORF">LPJ66_007476</name>
</gene>
<accession>A0ACC1ICH3</accession>
<dbReference type="EMBL" id="JANBPG010001340">
    <property type="protein sequence ID" value="KAJ1890445.1"/>
    <property type="molecule type" value="Genomic_DNA"/>
</dbReference>